<dbReference type="Proteomes" id="UP001219933">
    <property type="component" value="Chromosome 1"/>
</dbReference>
<reference evidence="4" key="1">
    <citation type="submission" date="2023-03" db="EMBL/GenBank/DDBJ databases">
        <title>Mating type loci evolution in Malassezia.</title>
        <authorList>
            <person name="Coelho M.A."/>
        </authorList>
    </citation>
    <scope>NUCLEOTIDE SEQUENCE</scope>
    <source>
        <strain evidence="4">CBS 11721</strain>
    </source>
</reference>
<feature type="compositionally biased region" description="Low complexity" evidence="2">
    <location>
        <begin position="342"/>
        <end position="356"/>
    </location>
</feature>
<feature type="compositionally biased region" description="Low complexity" evidence="2">
    <location>
        <begin position="304"/>
        <end position="335"/>
    </location>
</feature>
<evidence type="ECO:0000256" key="1">
    <source>
        <dbReference type="ARBA" id="ARBA00023125"/>
    </source>
</evidence>
<protein>
    <recommendedName>
        <fullName evidence="3">Fork-head domain-containing protein</fullName>
    </recommendedName>
</protein>
<dbReference type="GO" id="GO:0003700">
    <property type="term" value="F:DNA-binding transcription factor activity"/>
    <property type="evidence" value="ECO:0007669"/>
    <property type="project" value="InterPro"/>
</dbReference>
<gene>
    <name evidence="4" type="ORF">MCUN1_000417</name>
</gene>
<evidence type="ECO:0000313" key="5">
    <source>
        <dbReference type="Proteomes" id="UP001219933"/>
    </source>
</evidence>
<keyword evidence="5" id="KW-1185">Reference proteome</keyword>
<dbReference type="InterPro" id="IPR036390">
    <property type="entry name" value="WH_DNA-bd_sf"/>
</dbReference>
<evidence type="ECO:0000313" key="4">
    <source>
        <dbReference type="EMBL" id="WFD33604.1"/>
    </source>
</evidence>
<evidence type="ECO:0000259" key="3">
    <source>
        <dbReference type="Pfam" id="PF00250"/>
    </source>
</evidence>
<dbReference type="Pfam" id="PF00250">
    <property type="entry name" value="Forkhead"/>
    <property type="match status" value="1"/>
</dbReference>
<dbReference type="InterPro" id="IPR036388">
    <property type="entry name" value="WH-like_DNA-bd_sf"/>
</dbReference>
<name>A0AAF0ER75_9BASI</name>
<dbReference type="GO" id="GO:0043565">
    <property type="term" value="F:sequence-specific DNA binding"/>
    <property type="evidence" value="ECO:0007669"/>
    <property type="project" value="InterPro"/>
</dbReference>
<dbReference type="SUPFAM" id="SSF46785">
    <property type="entry name" value="Winged helix' DNA-binding domain"/>
    <property type="match status" value="1"/>
</dbReference>
<proteinExistence type="predicted"/>
<feature type="compositionally biased region" description="Polar residues" evidence="2">
    <location>
        <begin position="123"/>
        <end position="165"/>
    </location>
</feature>
<accession>A0AAF0ER75</accession>
<dbReference type="EMBL" id="CP119877">
    <property type="protein sequence ID" value="WFD33604.1"/>
    <property type="molecule type" value="Genomic_DNA"/>
</dbReference>
<dbReference type="Gene3D" id="1.10.10.10">
    <property type="entry name" value="Winged helix-like DNA-binding domain superfamily/Winged helix DNA-binding domain"/>
    <property type="match status" value="1"/>
</dbReference>
<sequence length="480" mass="52083">MGSHQHVHTPRSTSASGGGQKRLNWAEMICYTLSESPSGHLVIQDLFESMCIKFPEVRDWALGKDWEARVKNRIKSTLSIKSNLFVKVPRPSNASGKGSWWTLSAEAKESYRQGRISEIVRGTPNSSSISPTIAPYNPSNSGTTGRQISHSRRVQSMSGHNSPLQSPAPSPFPINIGTSTVGSATPKIAQSAPAGYDISVESPIVSKSVSPVNFTQQMPTFDMYTTQSGSPQQLQGPFPIDNSMLPMSQSMVNMPGFPLGFGNAQYGQSFSDTLRNGGGRPFYNAMNDQNGFYAFGALSEQNAPVASPSPQVVRPQSQPQTQSLPHQQPQQHQQPQSPPQGQPQAQMHHQVQQQNHTGQDPSQVNTLNNRALFTSMFNPMQLNGSVGFDQMQYNPFGITTGFETGVTNKPNTSNFSFDMSGMGINGQGTIMNGAHTQGQASFAMYNSSNTLDIGNPFMFDTGDQTKTSVSGHILPENTRT</sequence>
<evidence type="ECO:0000256" key="2">
    <source>
        <dbReference type="SAM" id="MobiDB-lite"/>
    </source>
</evidence>
<organism evidence="4 5">
    <name type="scientific">Malassezia cuniculi</name>
    <dbReference type="NCBI Taxonomy" id="948313"/>
    <lineage>
        <taxon>Eukaryota</taxon>
        <taxon>Fungi</taxon>
        <taxon>Dikarya</taxon>
        <taxon>Basidiomycota</taxon>
        <taxon>Ustilaginomycotina</taxon>
        <taxon>Malasseziomycetes</taxon>
        <taxon>Malasseziales</taxon>
        <taxon>Malasseziaceae</taxon>
        <taxon>Malassezia</taxon>
    </lineage>
</organism>
<feature type="region of interest" description="Disordered" evidence="2">
    <location>
        <begin position="121"/>
        <end position="170"/>
    </location>
</feature>
<feature type="domain" description="Fork-head" evidence="3">
    <location>
        <begin position="23"/>
        <end position="110"/>
    </location>
</feature>
<dbReference type="AlphaFoldDB" id="A0AAF0ER75"/>
<keyword evidence="1" id="KW-0238">DNA-binding</keyword>
<feature type="region of interest" description="Disordered" evidence="2">
    <location>
        <begin position="303"/>
        <end position="364"/>
    </location>
</feature>
<dbReference type="InterPro" id="IPR001766">
    <property type="entry name" value="Fork_head_dom"/>
</dbReference>